<dbReference type="PIRSF" id="PIRSF019307">
    <property type="entry name" value="UCP019307"/>
    <property type="match status" value="1"/>
</dbReference>
<dbReference type="Gene3D" id="2.60.120.10">
    <property type="entry name" value="Jelly Rolls"/>
    <property type="match status" value="1"/>
</dbReference>
<dbReference type="InterPro" id="IPR014500">
    <property type="entry name" value="UCP019307_cupin"/>
</dbReference>
<protein>
    <submittedName>
        <fullName evidence="2">Cupin domain-containing protein</fullName>
    </submittedName>
</protein>
<name>A0ABZ0WL38_9BURK</name>
<gene>
    <name evidence="2" type="ORF">U0042_29020</name>
</gene>
<dbReference type="EMBL" id="CP139965">
    <property type="protein sequence ID" value="WQD78010.1"/>
    <property type="molecule type" value="Genomic_DNA"/>
</dbReference>
<dbReference type="Proteomes" id="UP001325479">
    <property type="component" value="Chromosome"/>
</dbReference>
<reference evidence="2 3" key="1">
    <citation type="submission" date="2023-12" db="EMBL/GenBank/DDBJ databases">
        <title>Genome sequencing and assembly of bacterial species from a model synthetic community.</title>
        <authorList>
            <person name="Hogle S.L."/>
        </authorList>
    </citation>
    <scope>NUCLEOTIDE SEQUENCE [LARGE SCALE GENOMIC DNA]</scope>
    <source>
        <strain evidence="2 3">HAMBI 2494</strain>
    </source>
</reference>
<feature type="domain" description="Cupin type-1" evidence="1">
    <location>
        <begin position="100"/>
        <end position="149"/>
    </location>
</feature>
<dbReference type="CDD" id="cd02219">
    <property type="entry name" value="cupin_YjlB-like"/>
    <property type="match status" value="1"/>
</dbReference>
<organism evidence="2 3">
    <name type="scientific">Paraburkholderia kururiensis</name>
    <dbReference type="NCBI Taxonomy" id="984307"/>
    <lineage>
        <taxon>Bacteria</taxon>
        <taxon>Pseudomonadati</taxon>
        <taxon>Pseudomonadota</taxon>
        <taxon>Betaproteobacteria</taxon>
        <taxon>Burkholderiales</taxon>
        <taxon>Burkholderiaceae</taxon>
        <taxon>Paraburkholderia</taxon>
    </lineage>
</organism>
<dbReference type="InterPro" id="IPR014710">
    <property type="entry name" value="RmlC-like_jellyroll"/>
</dbReference>
<evidence type="ECO:0000259" key="1">
    <source>
        <dbReference type="Pfam" id="PF00190"/>
    </source>
</evidence>
<sequence>MMNPAPLSFDCIGARRMLARLVPALCTLPAVEGAAAAVVQPETLRLAPNGWIPNHPRLPVLVYRHAITPSGSDPAALFEARFAQNGWPPQWRNGVYDFHHFHPSTHEVLGIAAGSVRVVLGGPSPVGQEVTLRAGDVAVLPAGTGHCRIDASRDFLVVGAYPPDQDTGISRTALDAARLAALARVAYPDSDPLYGAQGPLVKLWQGAS</sequence>
<dbReference type="PANTHER" id="PTHR36448">
    <property type="entry name" value="BLR7373 PROTEIN"/>
    <property type="match status" value="1"/>
</dbReference>
<dbReference type="InterPro" id="IPR011051">
    <property type="entry name" value="RmlC_Cupin_sf"/>
</dbReference>
<dbReference type="PANTHER" id="PTHR36448:SF2">
    <property type="entry name" value="CUPIN TYPE-1 DOMAIN-CONTAINING PROTEIN"/>
    <property type="match status" value="1"/>
</dbReference>
<dbReference type="RefSeq" id="WP_232833397.1">
    <property type="nucleotide sequence ID" value="NZ_CP139965.1"/>
</dbReference>
<proteinExistence type="predicted"/>
<evidence type="ECO:0000313" key="2">
    <source>
        <dbReference type="EMBL" id="WQD78010.1"/>
    </source>
</evidence>
<dbReference type="InterPro" id="IPR006045">
    <property type="entry name" value="Cupin_1"/>
</dbReference>
<accession>A0ABZ0WL38</accession>
<evidence type="ECO:0000313" key="3">
    <source>
        <dbReference type="Proteomes" id="UP001325479"/>
    </source>
</evidence>
<keyword evidence="3" id="KW-1185">Reference proteome</keyword>
<dbReference type="InterPro" id="IPR047121">
    <property type="entry name" value="YjiB-like"/>
</dbReference>
<dbReference type="SUPFAM" id="SSF51182">
    <property type="entry name" value="RmlC-like cupins"/>
    <property type="match status" value="1"/>
</dbReference>
<dbReference type="Pfam" id="PF00190">
    <property type="entry name" value="Cupin_1"/>
    <property type="match status" value="1"/>
</dbReference>